<dbReference type="Pfam" id="PF07589">
    <property type="entry name" value="PEP-CTERM"/>
    <property type="match status" value="1"/>
</dbReference>
<evidence type="ECO:0000256" key="1">
    <source>
        <dbReference type="SAM" id="SignalP"/>
    </source>
</evidence>
<gene>
    <name evidence="3" type="ORF">G3A44_15430</name>
</gene>
<feature type="domain" description="Ice-binding protein C-terminal" evidence="2">
    <location>
        <begin position="207"/>
        <end position="231"/>
    </location>
</feature>
<dbReference type="AlphaFoldDB" id="A0A7C9TK87"/>
<proteinExistence type="predicted"/>
<feature type="signal peptide" evidence="1">
    <location>
        <begin position="1"/>
        <end position="26"/>
    </location>
</feature>
<protein>
    <submittedName>
        <fullName evidence="3">PEPxxWA-CTERM sorting domain-containing protein</fullName>
    </submittedName>
</protein>
<name>A0A7C9TK87_9BURK</name>
<reference evidence="3 4" key="1">
    <citation type="submission" date="2020-02" db="EMBL/GenBank/DDBJ databases">
        <title>Ideonella bacterium strain TBM-1.</title>
        <authorList>
            <person name="Chen W.-M."/>
        </authorList>
    </citation>
    <scope>NUCLEOTIDE SEQUENCE [LARGE SCALE GENOMIC DNA]</scope>
    <source>
        <strain evidence="3 4">TBM-1</strain>
    </source>
</reference>
<dbReference type="Proteomes" id="UP000484255">
    <property type="component" value="Unassembled WGS sequence"/>
</dbReference>
<keyword evidence="4" id="KW-1185">Reference proteome</keyword>
<organism evidence="3 4">
    <name type="scientific">Ideonella livida</name>
    <dbReference type="NCBI Taxonomy" id="2707176"/>
    <lineage>
        <taxon>Bacteria</taxon>
        <taxon>Pseudomonadati</taxon>
        <taxon>Pseudomonadota</taxon>
        <taxon>Betaproteobacteria</taxon>
        <taxon>Burkholderiales</taxon>
        <taxon>Sphaerotilaceae</taxon>
        <taxon>Ideonella</taxon>
    </lineage>
</organism>
<comment type="caution">
    <text evidence="3">The sequence shown here is derived from an EMBL/GenBank/DDBJ whole genome shotgun (WGS) entry which is preliminary data.</text>
</comment>
<dbReference type="InterPro" id="IPR013424">
    <property type="entry name" value="Ice-binding_C"/>
</dbReference>
<evidence type="ECO:0000313" key="3">
    <source>
        <dbReference type="EMBL" id="NDY92580.1"/>
    </source>
</evidence>
<evidence type="ECO:0000313" key="4">
    <source>
        <dbReference type="Proteomes" id="UP000484255"/>
    </source>
</evidence>
<evidence type="ECO:0000259" key="2">
    <source>
        <dbReference type="Pfam" id="PF07589"/>
    </source>
</evidence>
<dbReference type="EMBL" id="JAAGOH010000019">
    <property type="protein sequence ID" value="NDY92580.1"/>
    <property type="molecule type" value="Genomic_DNA"/>
</dbReference>
<dbReference type="NCBIfam" id="TIGR02595">
    <property type="entry name" value="PEP_CTERM"/>
    <property type="match status" value="1"/>
</dbReference>
<sequence length="236" mass="24146">MNMRKTGLWTSLAAGTLLTAASAAQAVVVLDFENIAPYPNNNSVFVQDYYNGGTSSLGTSGTDYGVSFGSNALLVCLNSTSVFCSNASHGGTDPGSEQSGLFFLSGTETYMNVAAGFDTGFSFNYVSLSYSGSVQVYDGLDGTGNLLATINLSPNAGSCPGYGAQFCPFGPAGVSFAGVARSVAFGGVANQIAFDDITFGSATPGLPVPEPETYAMMLAGLGFVGAAARRRQRRAA</sequence>
<accession>A0A7C9TK87</accession>
<feature type="chain" id="PRO_5028907846" evidence="1">
    <location>
        <begin position="27"/>
        <end position="236"/>
    </location>
</feature>
<dbReference type="NCBIfam" id="NF035944">
    <property type="entry name" value="PEPxxWA-CTERM"/>
    <property type="match status" value="1"/>
</dbReference>
<keyword evidence="1" id="KW-0732">Signal</keyword>